<organism evidence="2">
    <name type="scientific">Gaeumannomyces tritici (strain R3-111a-1)</name>
    <name type="common">Wheat and barley take-all root rot fungus</name>
    <name type="synonym">Gaeumannomyces graminis var. tritici</name>
    <dbReference type="NCBI Taxonomy" id="644352"/>
    <lineage>
        <taxon>Eukaryota</taxon>
        <taxon>Fungi</taxon>
        <taxon>Dikarya</taxon>
        <taxon>Ascomycota</taxon>
        <taxon>Pezizomycotina</taxon>
        <taxon>Sordariomycetes</taxon>
        <taxon>Sordariomycetidae</taxon>
        <taxon>Magnaporthales</taxon>
        <taxon>Magnaporthaceae</taxon>
        <taxon>Gaeumannomyces</taxon>
    </lineage>
</organism>
<reference evidence="3" key="4">
    <citation type="journal article" date="2015" name="G3 (Bethesda)">
        <title>Genome sequences of three phytopathogenic species of the Magnaporthaceae family of fungi.</title>
        <authorList>
            <person name="Okagaki L.H."/>
            <person name="Nunes C.C."/>
            <person name="Sailsbery J."/>
            <person name="Clay B."/>
            <person name="Brown D."/>
            <person name="John T."/>
            <person name="Oh Y."/>
            <person name="Young N."/>
            <person name="Fitzgerald M."/>
            <person name="Haas B.J."/>
            <person name="Zeng Q."/>
            <person name="Young S."/>
            <person name="Adiconis X."/>
            <person name="Fan L."/>
            <person name="Levin J.Z."/>
            <person name="Mitchell T.K."/>
            <person name="Okubara P.A."/>
            <person name="Farman M.L."/>
            <person name="Kohn L.M."/>
            <person name="Birren B."/>
            <person name="Ma L.-J."/>
            <person name="Dean R.A."/>
        </authorList>
    </citation>
    <scope>NUCLEOTIDE SEQUENCE</scope>
    <source>
        <strain evidence="3">R3-111a-1</strain>
    </source>
</reference>
<dbReference type="RefSeq" id="XP_009227532.1">
    <property type="nucleotide sequence ID" value="XM_009229268.1"/>
</dbReference>
<reference evidence="2" key="3">
    <citation type="submission" date="2010-09" db="EMBL/GenBank/DDBJ databases">
        <title>Annotation of Gaeumannomyces graminis var. tritici R3-111a-1.</title>
        <authorList>
            <consortium name="The Broad Institute Genome Sequencing Platform"/>
            <person name="Ma L.-J."/>
            <person name="Dead R."/>
            <person name="Young S.K."/>
            <person name="Zeng Q."/>
            <person name="Gargeya S."/>
            <person name="Fitzgerald M."/>
            <person name="Haas B."/>
            <person name="Abouelleil A."/>
            <person name="Alvarado L."/>
            <person name="Arachchi H.M."/>
            <person name="Berlin A."/>
            <person name="Brown A."/>
            <person name="Chapman S.B."/>
            <person name="Chen Z."/>
            <person name="Dunbar C."/>
            <person name="Freedman E."/>
            <person name="Gearin G."/>
            <person name="Gellesch M."/>
            <person name="Goldberg J."/>
            <person name="Griggs A."/>
            <person name="Gujja S."/>
            <person name="Heiman D."/>
            <person name="Howarth C."/>
            <person name="Larson L."/>
            <person name="Lui A."/>
            <person name="MacDonald P.J.P."/>
            <person name="Mehta T."/>
            <person name="Montmayeur A."/>
            <person name="Murphy C."/>
            <person name="Neiman D."/>
            <person name="Pearson M."/>
            <person name="Priest M."/>
            <person name="Roberts A."/>
            <person name="Saif S."/>
            <person name="Shea T."/>
            <person name="Shenoy N."/>
            <person name="Sisk P."/>
            <person name="Stolte C."/>
            <person name="Sykes S."/>
            <person name="Yandava C."/>
            <person name="Wortman J."/>
            <person name="Nusbaum C."/>
            <person name="Birren B."/>
        </authorList>
    </citation>
    <scope>NUCLEOTIDE SEQUENCE</scope>
    <source>
        <strain evidence="2">R3-111a-1</strain>
    </source>
</reference>
<gene>
    <name evidence="3" type="primary">20351840</name>
    <name evidence="2" type="ORF">GGTG_11382</name>
</gene>
<name>J3PD09_GAET3</name>
<evidence type="ECO:0000313" key="2">
    <source>
        <dbReference type="EMBL" id="EJT70354.1"/>
    </source>
</evidence>
<protein>
    <submittedName>
        <fullName evidence="2 3">Uncharacterized protein</fullName>
    </submittedName>
</protein>
<dbReference type="EnsemblFungi" id="EJT70354">
    <property type="protein sequence ID" value="EJT70354"/>
    <property type="gene ID" value="GGTG_11382"/>
</dbReference>
<proteinExistence type="predicted"/>
<evidence type="ECO:0000313" key="3">
    <source>
        <dbReference type="EnsemblFungi" id="EJT70354"/>
    </source>
</evidence>
<evidence type="ECO:0000313" key="4">
    <source>
        <dbReference type="Proteomes" id="UP000006039"/>
    </source>
</evidence>
<sequence length="126" mass="13918">MWEVGGAMWVGGPDLGGGGRHVEWGWAGRRLFSLIAAASARPRPHKRKTMAGRQSDKALECAHRRGKAANLNLGWMAARHFANAQARGRRTEADGLKQSVQAADRAGQPRFLHRQHEIRPLPRLGQ</sequence>
<evidence type="ECO:0000256" key="1">
    <source>
        <dbReference type="SAM" id="MobiDB-lite"/>
    </source>
</evidence>
<accession>J3PD09</accession>
<feature type="region of interest" description="Disordered" evidence="1">
    <location>
        <begin position="86"/>
        <end position="126"/>
    </location>
</feature>
<dbReference type="AlphaFoldDB" id="J3PD09"/>
<keyword evidence="4" id="KW-1185">Reference proteome</keyword>
<reference evidence="3" key="5">
    <citation type="submission" date="2018-04" db="UniProtKB">
        <authorList>
            <consortium name="EnsemblFungi"/>
        </authorList>
    </citation>
    <scope>IDENTIFICATION</scope>
    <source>
        <strain evidence="3">R3-111a-1</strain>
    </source>
</reference>
<reference evidence="4" key="1">
    <citation type="submission" date="2010-07" db="EMBL/GenBank/DDBJ databases">
        <title>The genome sequence of Gaeumannomyces graminis var. tritici strain R3-111a-1.</title>
        <authorList>
            <consortium name="The Broad Institute Genome Sequencing Platform"/>
            <person name="Ma L.-J."/>
            <person name="Dead R."/>
            <person name="Young S."/>
            <person name="Zeng Q."/>
            <person name="Koehrsen M."/>
            <person name="Alvarado L."/>
            <person name="Berlin A."/>
            <person name="Chapman S.B."/>
            <person name="Chen Z."/>
            <person name="Freedman E."/>
            <person name="Gellesch M."/>
            <person name="Goldberg J."/>
            <person name="Griggs A."/>
            <person name="Gujja S."/>
            <person name="Heilman E.R."/>
            <person name="Heiman D."/>
            <person name="Hepburn T."/>
            <person name="Howarth C."/>
            <person name="Jen D."/>
            <person name="Larson L."/>
            <person name="Mehta T."/>
            <person name="Neiman D."/>
            <person name="Pearson M."/>
            <person name="Roberts A."/>
            <person name="Saif S."/>
            <person name="Shea T."/>
            <person name="Shenoy N."/>
            <person name="Sisk P."/>
            <person name="Stolte C."/>
            <person name="Sykes S."/>
            <person name="Walk T."/>
            <person name="White J."/>
            <person name="Yandava C."/>
            <person name="Haas B."/>
            <person name="Nusbaum C."/>
            <person name="Birren B."/>
        </authorList>
    </citation>
    <scope>NUCLEOTIDE SEQUENCE [LARGE SCALE GENOMIC DNA]</scope>
    <source>
        <strain evidence="4">R3-111a-1</strain>
    </source>
</reference>
<dbReference type="VEuPathDB" id="FungiDB:GGTG_11382"/>
<dbReference type="GeneID" id="20351840"/>
<reference evidence="2" key="2">
    <citation type="submission" date="2010-07" db="EMBL/GenBank/DDBJ databases">
        <authorList>
            <consortium name="The Broad Institute Genome Sequencing Platform"/>
            <consortium name="Broad Institute Genome Sequencing Center for Infectious Disease"/>
            <person name="Ma L.-J."/>
            <person name="Dead R."/>
            <person name="Young S."/>
            <person name="Zeng Q."/>
            <person name="Koehrsen M."/>
            <person name="Alvarado L."/>
            <person name="Berlin A."/>
            <person name="Chapman S.B."/>
            <person name="Chen Z."/>
            <person name="Freedman E."/>
            <person name="Gellesch M."/>
            <person name="Goldberg J."/>
            <person name="Griggs A."/>
            <person name="Gujja S."/>
            <person name="Heilman E.R."/>
            <person name="Heiman D."/>
            <person name="Hepburn T."/>
            <person name="Howarth C."/>
            <person name="Jen D."/>
            <person name="Larson L."/>
            <person name="Mehta T."/>
            <person name="Neiman D."/>
            <person name="Pearson M."/>
            <person name="Roberts A."/>
            <person name="Saif S."/>
            <person name="Shea T."/>
            <person name="Shenoy N."/>
            <person name="Sisk P."/>
            <person name="Stolte C."/>
            <person name="Sykes S."/>
            <person name="Walk T."/>
            <person name="White J."/>
            <person name="Yandava C."/>
            <person name="Haas B."/>
            <person name="Nusbaum C."/>
            <person name="Birren B."/>
        </authorList>
    </citation>
    <scope>NUCLEOTIDE SEQUENCE</scope>
    <source>
        <strain evidence="2">R3-111a-1</strain>
    </source>
</reference>
<dbReference type="Proteomes" id="UP000006039">
    <property type="component" value="Unassembled WGS sequence"/>
</dbReference>
<dbReference type="HOGENOM" id="CLU_1981732_0_0_1"/>
<dbReference type="EMBL" id="GL385401">
    <property type="protein sequence ID" value="EJT70354.1"/>
    <property type="molecule type" value="Genomic_DNA"/>
</dbReference>
<feature type="region of interest" description="Disordered" evidence="1">
    <location>
        <begin position="40"/>
        <end position="59"/>
    </location>
</feature>